<dbReference type="PROSITE" id="PS51900">
    <property type="entry name" value="CB"/>
    <property type="match status" value="1"/>
</dbReference>
<dbReference type="InterPro" id="IPR013762">
    <property type="entry name" value="Integrase-like_cat_sf"/>
</dbReference>
<dbReference type="GO" id="GO:0003677">
    <property type="term" value="F:DNA binding"/>
    <property type="evidence" value="ECO:0007669"/>
    <property type="project" value="UniProtKB-UniRule"/>
</dbReference>
<dbReference type="AlphaFoldDB" id="F0SL35"/>
<evidence type="ECO:0000259" key="7">
    <source>
        <dbReference type="PROSITE" id="PS51900"/>
    </source>
</evidence>
<accession>F0SL35</accession>
<dbReference type="Proteomes" id="UP000006860">
    <property type="component" value="Chromosome"/>
</dbReference>
<keyword evidence="4" id="KW-0233">DNA recombination</keyword>
<dbReference type="InterPro" id="IPR050090">
    <property type="entry name" value="Tyrosine_recombinase_XerCD"/>
</dbReference>
<dbReference type="STRING" id="756272.Plabr_3321"/>
<dbReference type="PROSITE" id="PS51898">
    <property type="entry name" value="TYR_RECOMBINASE"/>
    <property type="match status" value="1"/>
</dbReference>
<evidence type="ECO:0000256" key="4">
    <source>
        <dbReference type="ARBA" id="ARBA00023172"/>
    </source>
</evidence>
<evidence type="ECO:0000256" key="5">
    <source>
        <dbReference type="PROSITE-ProRule" id="PRU01248"/>
    </source>
</evidence>
<evidence type="ECO:0000259" key="6">
    <source>
        <dbReference type="PROSITE" id="PS51898"/>
    </source>
</evidence>
<dbReference type="KEGG" id="pbs:Plabr_3321"/>
<dbReference type="InterPro" id="IPR011010">
    <property type="entry name" value="DNA_brk_join_enz"/>
</dbReference>
<reference evidence="9" key="1">
    <citation type="submission" date="2011-02" db="EMBL/GenBank/DDBJ databases">
        <title>The complete genome of Planctomyces brasiliensis DSM 5305.</title>
        <authorList>
            <person name="Lucas S."/>
            <person name="Copeland A."/>
            <person name="Lapidus A."/>
            <person name="Bruce D."/>
            <person name="Goodwin L."/>
            <person name="Pitluck S."/>
            <person name="Kyrpides N."/>
            <person name="Mavromatis K."/>
            <person name="Pagani I."/>
            <person name="Ivanova N."/>
            <person name="Ovchinnikova G."/>
            <person name="Lu M."/>
            <person name="Detter J.C."/>
            <person name="Han C."/>
            <person name="Land M."/>
            <person name="Hauser L."/>
            <person name="Markowitz V."/>
            <person name="Cheng J.-F."/>
            <person name="Hugenholtz P."/>
            <person name="Woyke T."/>
            <person name="Wu D."/>
            <person name="Tindall B."/>
            <person name="Pomrenke H.G."/>
            <person name="Brambilla E."/>
            <person name="Klenk H.-P."/>
            <person name="Eisen J.A."/>
        </authorList>
    </citation>
    <scope>NUCLEOTIDE SEQUENCE [LARGE SCALE GENOMIC DNA]</scope>
    <source>
        <strain evidence="9">ATCC 49424 / DSM 5305 / JCM 21570 / NBRC 103401 / IFAM 1448</strain>
    </source>
</reference>
<dbReference type="InterPro" id="IPR025269">
    <property type="entry name" value="SAM-like_dom"/>
</dbReference>
<evidence type="ECO:0000313" key="9">
    <source>
        <dbReference type="Proteomes" id="UP000006860"/>
    </source>
</evidence>
<dbReference type="InterPro" id="IPR002104">
    <property type="entry name" value="Integrase_catalytic"/>
</dbReference>
<gene>
    <name evidence="8" type="ordered locus">Plabr_3321</name>
</gene>
<dbReference type="OrthoDB" id="262002at2"/>
<keyword evidence="3 5" id="KW-0238">DNA-binding</keyword>
<sequence>MGLDGKRKTLRLGKVPKKNAESFLAKLESLISARIVGHSPDNEVSHWLAGLSDEMHAKLVKFNLTRPRVADETPAAPTVAMFTQKYIDGKADIKPRTRYLLEETRRELLAYLADAEADEMTLEDFTAGHAEDFRQWLLRRGLGENTVRRRCGRAKQFFRNARQFKLISDNPFDGMKITVGANESRRREITPEMAERVLDACPCPEWRLLFALARYGGLRTPSEPLLLKWEHVNWEHNSILVHSPKTERHEGRGTRLIPLFAELRPHLNAVWDQLGPDGSEYVITRYRHQEVNVGTQLKRIIKRAGLEPWPRLWQNLRSTRETELAKIYPIQDVVGWMGNTKLVAMKHYLQQTQESFDRAVKSGAQCGADIVRHAPHSLESTEHSKDQNA</sequence>
<feature type="domain" description="Core-binding (CB)" evidence="7">
    <location>
        <begin position="77"/>
        <end position="162"/>
    </location>
</feature>
<dbReference type="Pfam" id="PF13102">
    <property type="entry name" value="Phage_int_SAM_5"/>
    <property type="match status" value="1"/>
</dbReference>
<evidence type="ECO:0000256" key="3">
    <source>
        <dbReference type="ARBA" id="ARBA00023125"/>
    </source>
</evidence>
<evidence type="ECO:0000313" key="8">
    <source>
        <dbReference type="EMBL" id="ADY60918.1"/>
    </source>
</evidence>
<keyword evidence="9" id="KW-1185">Reference proteome</keyword>
<dbReference type="GO" id="GO:0006310">
    <property type="term" value="P:DNA recombination"/>
    <property type="evidence" value="ECO:0007669"/>
    <property type="project" value="UniProtKB-KW"/>
</dbReference>
<name>F0SL35_RUBBR</name>
<dbReference type="SUPFAM" id="SSF56349">
    <property type="entry name" value="DNA breaking-rejoining enzymes"/>
    <property type="match status" value="1"/>
</dbReference>
<organism evidence="8 9">
    <name type="scientific">Rubinisphaera brasiliensis (strain ATCC 49424 / DSM 5305 / JCM 21570 / IAM 15109 / NBRC 103401 / IFAM 1448)</name>
    <name type="common">Planctomyces brasiliensis</name>
    <dbReference type="NCBI Taxonomy" id="756272"/>
    <lineage>
        <taxon>Bacteria</taxon>
        <taxon>Pseudomonadati</taxon>
        <taxon>Planctomycetota</taxon>
        <taxon>Planctomycetia</taxon>
        <taxon>Planctomycetales</taxon>
        <taxon>Planctomycetaceae</taxon>
        <taxon>Rubinisphaera</taxon>
    </lineage>
</organism>
<proteinExistence type="inferred from homology"/>
<protein>
    <submittedName>
        <fullName evidence="8">Integrase family protein</fullName>
    </submittedName>
</protein>
<comment type="similarity">
    <text evidence="1">Belongs to the 'phage' integrase family.</text>
</comment>
<dbReference type="InterPro" id="IPR044068">
    <property type="entry name" value="CB"/>
</dbReference>
<dbReference type="Gene3D" id="1.10.443.10">
    <property type="entry name" value="Intergrase catalytic core"/>
    <property type="match status" value="1"/>
</dbReference>
<keyword evidence="2" id="KW-0229">DNA integration</keyword>
<dbReference type="GO" id="GO:0015074">
    <property type="term" value="P:DNA integration"/>
    <property type="evidence" value="ECO:0007669"/>
    <property type="project" value="UniProtKB-KW"/>
</dbReference>
<dbReference type="EMBL" id="CP002546">
    <property type="protein sequence ID" value="ADY60918.1"/>
    <property type="molecule type" value="Genomic_DNA"/>
</dbReference>
<dbReference type="RefSeq" id="WP_013629638.1">
    <property type="nucleotide sequence ID" value="NC_015174.1"/>
</dbReference>
<evidence type="ECO:0000256" key="1">
    <source>
        <dbReference type="ARBA" id="ARBA00008857"/>
    </source>
</evidence>
<dbReference type="Gene3D" id="1.10.150.130">
    <property type="match status" value="1"/>
</dbReference>
<evidence type="ECO:0000256" key="2">
    <source>
        <dbReference type="ARBA" id="ARBA00022908"/>
    </source>
</evidence>
<dbReference type="eggNOG" id="COG0582">
    <property type="taxonomic scope" value="Bacteria"/>
</dbReference>
<dbReference type="InterPro" id="IPR010998">
    <property type="entry name" value="Integrase_recombinase_N"/>
</dbReference>
<dbReference type="HOGENOM" id="CLU_686744_0_0_0"/>
<feature type="domain" description="Tyr recombinase" evidence="6">
    <location>
        <begin position="184"/>
        <end position="361"/>
    </location>
</feature>
<dbReference type="PANTHER" id="PTHR30349">
    <property type="entry name" value="PHAGE INTEGRASE-RELATED"/>
    <property type="match status" value="1"/>
</dbReference>
<dbReference type="PANTHER" id="PTHR30349:SF41">
    <property type="entry name" value="INTEGRASE_RECOMBINASE PROTEIN MJ0367-RELATED"/>
    <property type="match status" value="1"/>
</dbReference>